<feature type="non-terminal residue" evidence="1">
    <location>
        <position position="1"/>
    </location>
</feature>
<dbReference type="AlphaFoldDB" id="X0YES9"/>
<dbReference type="EMBL" id="BARS01056785">
    <property type="protein sequence ID" value="GAG45747.1"/>
    <property type="molecule type" value="Genomic_DNA"/>
</dbReference>
<sequence>TAQKVNNIEVWFQAMGSKGDTTGHDLIEVRANYHR</sequence>
<protein>
    <submittedName>
        <fullName evidence="1">Uncharacterized protein</fullName>
    </submittedName>
</protein>
<proteinExistence type="predicted"/>
<organism evidence="1">
    <name type="scientific">marine sediment metagenome</name>
    <dbReference type="NCBI Taxonomy" id="412755"/>
    <lineage>
        <taxon>unclassified sequences</taxon>
        <taxon>metagenomes</taxon>
        <taxon>ecological metagenomes</taxon>
    </lineage>
</organism>
<name>X0YES9_9ZZZZ</name>
<gene>
    <name evidence="1" type="ORF">S01H1_83506</name>
</gene>
<evidence type="ECO:0000313" key="1">
    <source>
        <dbReference type="EMBL" id="GAG45747.1"/>
    </source>
</evidence>
<reference evidence="1" key="1">
    <citation type="journal article" date="2014" name="Front. Microbiol.">
        <title>High frequency of phylogenetically diverse reductive dehalogenase-homologous genes in deep subseafloor sedimentary metagenomes.</title>
        <authorList>
            <person name="Kawai M."/>
            <person name="Futagami T."/>
            <person name="Toyoda A."/>
            <person name="Takaki Y."/>
            <person name="Nishi S."/>
            <person name="Hori S."/>
            <person name="Arai W."/>
            <person name="Tsubouchi T."/>
            <person name="Morono Y."/>
            <person name="Uchiyama I."/>
            <person name="Ito T."/>
            <person name="Fujiyama A."/>
            <person name="Inagaki F."/>
            <person name="Takami H."/>
        </authorList>
    </citation>
    <scope>NUCLEOTIDE SEQUENCE</scope>
    <source>
        <strain evidence="1">Expedition CK06-06</strain>
    </source>
</reference>
<comment type="caution">
    <text evidence="1">The sequence shown here is derived from an EMBL/GenBank/DDBJ whole genome shotgun (WGS) entry which is preliminary data.</text>
</comment>
<accession>X0YES9</accession>